<dbReference type="RefSeq" id="WP_119061239.1">
    <property type="nucleotide sequence ID" value="NZ_QXDF01000001.1"/>
</dbReference>
<dbReference type="Pfam" id="PF00117">
    <property type="entry name" value="GATase"/>
    <property type="match status" value="1"/>
</dbReference>
<dbReference type="OrthoDB" id="9803598at2"/>
<evidence type="ECO:0000259" key="2">
    <source>
        <dbReference type="Pfam" id="PF00117"/>
    </source>
</evidence>
<dbReference type="GO" id="GO:0004049">
    <property type="term" value="F:anthranilate synthase activity"/>
    <property type="evidence" value="ECO:0007669"/>
    <property type="project" value="TreeGrafter"/>
</dbReference>
<comment type="caution">
    <text evidence="3">The sequence shown here is derived from an EMBL/GenBank/DDBJ whole genome shotgun (WGS) entry which is preliminary data.</text>
</comment>
<dbReference type="PRINTS" id="PR00099">
    <property type="entry name" value="CPSGATASE"/>
</dbReference>
<organism evidence="3 4">
    <name type="scientific">Dichotomicrobium thermohalophilum</name>
    <dbReference type="NCBI Taxonomy" id="933063"/>
    <lineage>
        <taxon>Bacteria</taxon>
        <taxon>Pseudomonadati</taxon>
        <taxon>Pseudomonadota</taxon>
        <taxon>Alphaproteobacteria</taxon>
        <taxon>Hyphomicrobiales</taxon>
        <taxon>Hyphomicrobiaceae</taxon>
        <taxon>Dichotomicrobium</taxon>
    </lineage>
</organism>
<keyword evidence="4" id="KW-1185">Reference proteome</keyword>
<protein>
    <submittedName>
        <fullName evidence="3">Anthranilate synthase component 2</fullName>
    </submittedName>
</protein>
<dbReference type="EMBL" id="QXDF01000001">
    <property type="protein sequence ID" value="RIA56447.1"/>
    <property type="molecule type" value="Genomic_DNA"/>
</dbReference>
<dbReference type="InterPro" id="IPR017926">
    <property type="entry name" value="GATASE"/>
</dbReference>
<dbReference type="AlphaFoldDB" id="A0A397QAC0"/>
<sequence length="213" mass="22786">MITLIDNYDSFTYNLVHYFADLGVDCRVYRNDKIGVEEVLAEGPGAIVLSPGPCDPDRAGICLDLIKAATGRVPLLGVCLGMQALGQAFGGHVVRAPMLMHGKRSTVTNNGSGLFAGLPPRFEATRYHSLIVDADTLPQTLRATAHTEDGIVMALEHVEHPLYGVQFHPESIASEYGHAILANFLGLAGINWHPVKSGLVLPHDVTQAAQPAA</sequence>
<dbReference type="CDD" id="cd01743">
    <property type="entry name" value="GATase1_Anthranilate_Synthase"/>
    <property type="match status" value="1"/>
</dbReference>
<dbReference type="GO" id="GO:0005829">
    <property type="term" value="C:cytosol"/>
    <property type="evidence" value="ECO:0007669"/>
    <property type="project" value="TreeGrafter"/>
</dbReference>
<reference evidence="3 4" key="1">
    <citation type="submission" date="2018-08" db="EMBL/GenBank/DDBJ databases">
        <title>Genomic Encyclopedia of Archaeal and Bacterial Type Strains, Phase II (KMG-II): from individual species to whole genera.</title>
        <authorList>
            <person name="Goeker M."/>
        </authorList>
    </citation>
    <scope>NUCLEOTIDE SEQUENCE [LARGE SCALE GENOMIC DNA]</scope>
    <source>
        <strain evidence="3 4">DSM 5002</strain>
    </source>
</reference>
<proteinExistence type="predicted"/>
<keyword evidence="1" id="KW-0315">Glutamine amidotransferase</keyword>
<evidence type="ECO:0000313" key="3">
    <source>
        <dbReference type="EMBL" id="RIA56447.1"/>
    </source>
</evidence>
<dbReference type="Proteomes" id="UP000266273">
    <property type="component" value="Unassembled WGS sequence"/>
</dbReference>
<dbReference type="PANTHER" id="PTHR43418:SF4">
    <property type="entry name" value="MULTIFUNCTIONAL TRYPTOPHAN BIOSYNTHESIS PROTEIN"/>
    <property type="match status" value="1"/>
</dbReference>
<feature type="domain" description="Glutamine amidotransferase" evidence="2">
    <location>
        <begin position="4"/>
        <end position="185"/>
    </location>
</feature>
<dbReference type="NCBIfam" id="TIGR00566">
    <property type="entry name" value="trpG_papA"/>
    <property type="match status" value="1"/>
</dbReference>
<dbReference type="PROSITE" id="PS51273">
    <property type="entry name" value="GATASE_TYPE_1"/>
    <property type="match status" value="1"/>
</dbReference>
<dbReference type="SUPFAM" id="SSF52317">
    <property type="entry name" value="Class I glutamine amidotransferase-like"/>
    <property type="match status" value="1"/>
</dbReference>
<dbReference type="PRINTS" id="PR00096">
    <property type="entry name" value="GATASE"/>
</dbReference>
<gene>
    <name evidence="3" type="ORF">BXY53_1553</name>
</gene>
<dbReference type="GO" id="GO:0000162">
    <property type="term" value="P:L-tryptophan biosynthetic process"/>
    <property type="evidence" value="ECO:0007669"/>
    <property type="project" value="TreeGrafter"/>
</dbReference>
<dbReference type="PANTHER" id="PTHR43418">
    <property type="entry name" value="MULTIFUNCTIONAL TRYPTOPHAN BIOSYNTHESIS PROTEIN-RELATED"/>
    <property type="match status" value="1"/>
</dbReference>
<dbReference type="InterPro" id="IPR006221">
    <property type="entry name" value="TrpG/PapA_dom"/>
</dbReference>
<dbReference type="PRINTS" id="PR00097">
    <property type="entry name" value="ANTSNTHASEII"/>
</dbReference>
<dbReference type="FunFam" id="3.40.50.880:FF:000003">
    <property type="entry name" value="Anthranilate synthase component II"/>
    <property type="match status" value="1"/>
</dbReference>
<accession>A0A397QAC0</accession>
<dbReference type="Gene3D" id="3.40.50.880">
    <property type="match status" value="1"/>
</dbReference>
<evidence type="ECO:0000256" key="1">
    <source>
        <dbReference type="ARBA" id="ARBA00022962"/>
    </source>
</evidence>
<dbReference type="InterPro" id="IPR050472">
    <property type="entry name" value="Anth_synth/Amidotransfase"/>
</dbReference>
<name>A0A397QAC0_9HYPH</name>
<dbReference type="InterPro" id="IPR029062">
    <property type="entry name" value="Class_I_gatase-like"/>
</dbReference>
<evidence type="ECO:0000313" key="4">
    <source>
        <dbReference type="Proteomes" id="UP000266273"/>
    </source>
</evidence>